<dbReference type="Proteomes" id="UP001164746">
    <property type="component" value="Chromosome 3"/>
</dbReference>
<dbReference type="InterPro" id="IPR016177">
    <property type="entry name" value="DNA-bd_dom_sf"/>
</dbReference>
<sequence>MDKRREVPGLPPGWTREECVRQCGLSAGRTDVYYISPDGVKIRSKPHLAKYLGENFDLSAFDFRAGKIISSSLRKTKRQRGSSYDYARGMRHDTNLALPIRQTASIFKQPVTVIRNHNDSVTKTDLKHGPQEPPKQLFWEKRLQGWKASDSTMEIFRSLDLPKNIQGVGPELSTENILQSISASLHLSTGPVVGQQGHKNSVHKNPGVHMDVSQPHIQTVELVVIVSVNKRSYALGRFRHTLADDRKK</sequence>
<dbReference type="PANTHER" id="PTHR12396:SF0">
    <property type="entry name" value="METHYL-CPG BINDING DOMAIN PROTEIN-LIKE, ISOFORM C"/>
    <property type="match status" value="1"/>
</dbReference>
<comment type="subcellular location">
    <subcellularLocation>
        <location evidence="1">Nucleus</location>
    </subcellularLocation>
</comment>
<dbReference type="Gene3D" id="3.30.890.10">
    <property type="entry name" value="Methyl-cpg-binding Protein 2, Chain A"/>
    <property type="match status" value="1"/>
</dbReference>
<dbReference type="InterPro" id="IPR025884">
    <property type="entry name" value="MeCpG-bd_2/3_C_dom"/>
</dbReference>
<keyword evidence="5" id="KW-0539">Nucleus</keyword>
<dbReference type="SUPFAM" id="SSF54171">
    <property type="entry name" value="DNA-binding domain"/>
    <property type="match status" value="1"/>
</dbReference>
<dbReference type="InterPro" id="IPR032343">
    <property type="entry name" value="MBD2/MBD3_p55-bd"/>
</dbReference>
<name>A0ABY7DKD3_MYAAR</name>
<dbReference type="Pfam" id="PF16564">
    <property type="entry name" value="MBDa"/>
    <property type="match status" value="1"/>
</dbReference>
<evidence type="ECO:0000313" key="8">
    <source>
        <dbReference type="Proteomes" id="UP001164746"/>
    </source>
</evidence>
<dbReference type="Pfam" id="PF01429">
    <property type="entry name" value="MBD"/>
    <property type="match status" value="1"/>
</dbReference>
<keyword evidence="2" id="KW-0805">Transcription regulation</keyword>
<dbReference type="InterPro" id="IPR001739">
    <property type="entry name" value="Methyl_CpG_DNA-bd"/>
</dbReference>
<organism evidence="7 8">
    <name type="scientific">Mya arenaria</name>
    <name type="common">Soft-shell clam</name>
    <dbReference type="NCBI Taxonomy" id="6604"/>
    <lineage>
        <taxon>Eukaryota</taxon>
        <taxon>Metazoa</taxon>
        <taxon>Spiralia</taxon>
        <taxon>Lophotrochozoa</taxon>
        <taxon>Mollusca</taxon>
        <taxon>Bivalvia</taxon>
        <taxon>Autobranchia</taxon>
        <taxon>Heteroconchia</taxon>
        <taxon>Euheterodonta</taxon>
        <taxon>Imparidentia</taxon>
        <taxon>Neoheterodontei</taxon>
        <taxon>Myida</taxon>
        <taxon>Myoidea</taxon>
        <taxon>Myidae</taxon>
        <taxon>Mya</taxon>
    </lineage>
</organism>
<evidence type="ECO:0000256" key="1">
    <source>
        <dbReference type="ARBA" id="ARBA00004123"/>
    </source>
</evidence>
<dbReference type="Pfam" id="PF14048">
    <property type="entry name" value="MBD_C"/>
    <property type="match status" value="1"/>
</dbReference>
<feature type="non-terminal residue" evidence="7">
    <location>
        <position position="1"/>
    </location>
</feature>
<evidence type="ECO:0000259" key="6">
    <source>
        <dbReference type="SMART" id="SM00391"/>
    </source>
</evidence>
<protein>
    <submittedName>
        <fullName evidence="7">MBD2-like protein</fullName>
    </submittedName>
</protein>
<reference evidence="7" key="1">
    <citation type="submission" date="2022-11" db="EMBL/GenBank/DDBJ databases">
        <title>Centuries of genome instability and evolution in soft-shell clam transmissible cancer (bioRxiv).</title>
        <authorList>
            <person name="Hart S.F.M."/>
            <person name="Yonemitsu M.A."/>
            <person name="Giersch R.M."/>
            <person name="Beal B.F."/>
            <person name="Arriagada G."/>
            <person name="Davis B.W."/>
            <person name="Ostrander E.A."/>
            <person name="Goff S.P."/>
            <person name="Metzger M.J."/>
        </authorList>
    </citation>
    <scope>NUCLEOTIDE SEQUENCE</scope>
    <source>
        <strain evidence="7">MELC-2E11</strain>
        <tissue evidence="7">Siphon/mantle</tissue>
    </source>
</reference>
<evidence type="ECO:0000313" key="7">
    <source>
        <dbReference type="EMBL" id="WAQ97809.1"/>
    </source>
</evidence>
<proteinExistence type="predicted"/>
<evidence type="ECO:0000256" key="5">
    <source>
        <dbReference type="ARBA" id="ARBA00023242"/>
    </source>
</evidence>
<evidence type="ECO:0000256" key="2">
    <source>
        <dbReference type="ARBA" id="ARBA00023015"/>
    </source>
</evidence>
<dbReference type="SMART" id="SM00391">
    <property type="entry name" value="MBD"/>
    <property type="match status" value="1"/>
</dbReference>
<evidence type="ECO:0000256" key="3">
    <source>
        <dbReference type="ARBA" id="ARBA00023125"/>
    </source>
</evidence>
<keyword evidence="3" id="KW-0238">DNA-binding</keyword>
<gene>
    <name evidence="7" type="ORF">MAR_022182</name>
</gene>
<accession>A0ABY7DKD3</accession>
<dbReference type="EMBL" id="CP111014">
    <property type="protein sequence ID" value="WAQ97809.1"/>
    <property type="molecule type" value="Genomic_DNA"/>
</dbReference>
<dbReference type="PANTHER" id="PTHR12396">
    <property type="entry name" value="METHYL-CPG BINDING PROTEIN, MBD"/>
    <property type="match status" value="1"/>
</dbReference>
<evidence type="ECO:0000256" key="4">
    <source>
        <dbReference type="ARBA" id="ARBA00023163"/>
    </source>
</evidence>
<keyword evidence="4" id="KW-0804">Transcription</keyword>
<feature type="domain" description="MBD" evidence="6">
    <location>
        <begin position="2"/>
        <end position="75"/>
    </location>
</feature>
<dbReference type="CDD" id="cd01396">
    <property type="entry name" value="MeCP2_MBD"/>
    <property type="match status" value="1"/>
</dbReference>
<keyword evidence="8" id="KW-1185">Reference proteome</keyword>